<evidence type="ECO:0000313" key="1">
    <source>
        <dbReference type="EMBL" id="KAL3597453.1"/>
    </source>
</evidence>
<name>A0ACC4CJR5_POPAL</name>
<accession>A0ACC4CJR5</accession>
<reference evidence="1 2" key="1">
    <citation type="journal article" date="2024" name="Plant Biotechnol. J.">
        <title>Genome and CRISPR/Cas9 system of a widespread forest tree (Populus alba) in the world.</title>
        <authorList>
            <person name="Liu Y.J."/>
            <person name="Jiang P.F."/>
            <person name="Han X.M."/>
            <person name="Li X.Y."/>
            <person name="Wang H.M."/>
            <person name="Wang Y.J."/>
            <person name="Wang X.X."/>
            <person name="Zeng Q.Y."/>
        </authorList>
    </citation>
    <scope>NUCLEOTIDE SEQUENCE [LARGE SCALE GENOMIC DNA]</scope>
    <source>
        <strain evidence="2">cv. PAL-ZL1</strain>
    </source>
</reference>
<sequence length="468" mass="51749">MRILPLFRGALLCFYVSLIFAATFCYAGDKTVEVVGTGECADCAESNIKTVHAFKGLRVTIDCKPENGEFKTRGFGELDEEGKFKVSLPSEVVKDGKLKEECYAQLHSASAAPCPSHDGLESSKIVLKSKTDEKHTFGLAGKLKFSPVTCTSAFLWPHFKYPPLPKLPKWKLPPLKDFHHPYLFPPKVFPPFPPKLSIEWPFFLSYGPHARSTGKSVAPKEESNHNFSNLNKRTILKWNTSVILHLPNEEGFGHGQPENFLSMQRVAYGVRIEGSDHIFCKCGEKAEGESCMVAAARVLSMLFITAYYIEPNSSGNVCFGLDDKQIADIRHSVKSTLVKQLDQNGDLFVATVNLLTAATHYQATTEVMIPDRLCFSCIDNMCSGLKLLNGFRSSVTGVKTIKLMLMLLLLALEISKSSEKESQDFAEVSNVCLGLLPILCNCITATECSSLSLATIDLVLRRFLTPNT</sequence>
<organism evidence="1 2">
    <name type="scientific">Populus alba</name>
    <name type="common">White poplar</name>
    <dbReference type="NCBI Taxonomy" id="43335"/>
    <lineage>
        <taxon>Eukaryota</taxon>
        <taxon>Viridiplantae</taxon>
        <taxon>Streptophyta</taxon>
        <taxon>Embryophyta</taxon>
        <taxon>Tracheophyta</taxon>
        <taxon>Spermatophyta</taxon>
        <taxon>Magnoliopsida</taxon>
        <taxon>eudicotyledons</taxon>
        <taxon>Gunneridae</taxon>
        <taxon>Pentapetalae</taxon>
        <taxon>rosids</taxon>
        <taxon>fabids</taxon>
        <taxon>Malpighiales</taxon>
        <taxon>Salicaceae</taxon>
        <taxon>Saliceae</taxon>
        <taxon>Populus</taxon>
    </lineage>
</organism>
<dbReference type="EMBL" id="RCHU02000004">
    <property type="protein sequence ID" value="KAL3597453.1"/>
    <property type="molecule type" value="Genomic_DNA"/>
</dbReference>
<keyword evidence="2" id="KW-1185">Reference proteome</keyword>
<dbReference type="Proteomes" id="UP000309997">
    <property type="component" value="Unassembled WGS sequence"/>
</dbReference>
<proteinExistence type="predicted"/>
<gene>
    <name evidence="1" type="ORF">D5086_009090</name>
</gene>
<protein>
    <submittedName>
        <fullName evidence="1">Uncharacterized protein</fullName>
    </submittedName>
</protein>
<evidence type="ECO:0000313" key="2">
    <source>
        <dbReference type="Proteomes" id="UP000309997"/>
    </source>
</evidence>
<comment type="caution">
    <text evidence="1">The sequence shown here is derived from an EMBL/GenBank/DDBJ whole genome shotgun (WGS) entry which is preliminary data.</text>
</comment>